<dbReference type="GO" id="GO:0005847">
    <property type="term" value="C:mRNA cleavage and polyadenylation specificity factor complex"/>
    <property type="evidence" value="ECO:0007669"/>
    <property type="project" value="UniProtKB-ARBA"/>
</dbReference>
<dbReference type="RefSeq" id="XP_049150014.1">
    <property type="nucleotide sequence ID" value="XM_049292868.1"/>
</dbReference>
<keyword evidence="6" id="KW-0378">Hydrolase</keyword>
<dbReference type="InterPro" id="IPR006811">
    <property type="entry name" value="RNA_pol_II_suA"/>
</dbReference>
<dbReference type="GO" id="GO:0008420">
    <property type="term" value="F:RNA polymerase II CTD heptapeptide repeat phosphatase activity"/>
    <property type="evidence" value="ECO:0007669"/>
    <property type="project" value="UniProtKB-ARBA"/>
</dbReference>
<keyword evidence="8" id="KW-0539">Nucleus</keyword>
<evidence type="ECO:0000256" key="2">
    <source>
        <dbReference type="ARBA" id="ARBA00008978"/>
    </source>
</evidence>
<comment type="subunit">
    <text evidence="3">Component of the cleavage and polyadenylation factor (CPF) complex.</text>
</comment>
<gene>
    <name evidence="12" type="ORF">CLUP02_13933</name>
</gene>
<evidence type="ECO:0000313" key="12">
    <source>
        <dbReference type="EMBL" id="UQC88409.1"/>
    </source>
</evidence>
<reference evidence="12" key="1">
    <citation type="journal article" date="2021" name="Mol. Plant Microbe Interact.">
        <title>Complete Genome Sequence of the Plant-Pathogenic Fungus Colletotrichum lupini.</title>
        <authorList>
            <person name="Baroncelli R."/>
            <person name="Pensec F."/>
            <person name="Da Lio D."/>
            <person name="Boufleur T."/>
            <person name="Vicente I."/>
            <person name="Sarrocco S."/>
            <person name="Picot A."/>
            <person name="Baraldi E."/>
            <person name="Sukno S."/>
            <person name="Thon M."/>
            <person name="Le Floch G."/>
        </authorList>
    </citation>
    <scope>NUCLEOTIDE SEQUENCE</scope>
    <source>
        <strain evidence="12">IMI 504893</strain>
    </source>
</reference>
<evidence type="ECO:0000256" key="4">
    <source>
        <dbReference type="ARBA" id="ARBA00013081"/>
    </source>
</evidence>
<dbReference type="EC" id="3.1.3.16" evidence="4"/>
<dbReference type="Gene3D" id="3.40.50.2300">
    <property type="match status" value="2"/>
</dbReference>
<dbReference type="GeneID" id="73347878"/>
<dbReference type="FunFam" id="3.40.50.2300:FF:000039">
    <property type="entry name" value="RNA polymerase II subunit A C-terminal domain phosphatase"/>
    <property type="match status" value="1"/>
</dbReference>
<proteinExistence type="inferred from homology"/>
<dbReference type="PANTHER" id="PTHR20383">
    <property type="entry name" value="RNA POLYMERASE II SUBUNIT A C-TERMINAL DOMAIN PHOSPHATASE"/>
    <property type="match status" value="1"/>
</dbReference>
<dbReference type="EMBL" id="CP019479">
    <property type="protein sequence ID" value="UQC88409.1"/>
    <property type="molecule type" value="Genomic_DNA"/>
</dbReference>
<protein>
    <recommendedName>
        <fullName evidence="4">protein-serine/threonine phosphatase</fullName>
        <ecNumber evidence="4">3.1.3.16</ecNumber>
    </recommendedName>
    <alternativeName>
        <fullName evidence="9">Suppressor of SUA7 protein 2 homolog</fullName>
    </alternativeName>
</protein>
<comment type="catalytic activity">
    <reaction evidence="11">
        <text>O-phospho-L-threonyl-[protein] + H2O = L-threonyl-[protein] + phosphate</text>
        <dbReference type="Rhea" id="RHEA:47004"/>
        <dbReference type="Rhea" id="RHEA-COMP:11060"/>
        <dbReference type="Rhea" id="RHEA-COMP:11605"/>
        <dbReference type="ChEBI" id="CHEBI:15377"/>
        <dbReference type="ChEBI" id="CHEBI:30013"/>
        <dbReference type="ChEBI" id="CHEBI:43474"/>
        <dbReference type="ChEBI" id="CHEBI:61977"/>
        <dbReference type="EC" id="3.1.3.16"/>
    </reaction>
</comment>
<dbReference type="GO" id="GO:0031124">
    <property type="term" value="P:mRNA 3'-end processing"/>
    <property type="evidence" value="ECO:0007669"/>
    <property type="project" value="UniProtKB-ARBA"/>
</dbReference>
<evidence type="ECO:0000256" key="9">
    <source>
        <dbReference type="ARBA" id="ARBA00031385"/>
    </source>
</evidence>
<name>A0A9Q8T324_9PEZI</name>
<comment type="catalytic activity">
    <reaction evidence="10">
        <text>O-phospho-L-seryl-[protein] + H2O = L-seryl-[protein] + phosphate</text>
        <dbReference type="Rhea" id="RHEA:20629"/>
        <dbReference type="Rhea" id="RHEA-COMP:9863"/>
        <dbReference type="Rhea" id="RHEA-COMP:11604"/>
        <dbReference type="ChEBI" id="CHEBI:15377"/>
        <dbReference type="ChEBI" id="CHEBI:29999"/>
        <dbReference type="ChEBI" id="CHEBI:43474"/>
        <dbReference type="ChEBI" id="CHEBI:83421"/>
        <dbReference type="EC" id="3.1.3.16"/>
    </reaction>
</comment>
<keyword evidence="7" id="KW-0904">Protein phosphatase</keyword>
<dbReference type="FunFam" id="3.40.50.2300:FF:000189">
    <property type="entry name" value="SSU72p Phosphatase and transcription/RNA-processing factor"/>
    <property type="match status" value="1"/>
</dbReference>
<comment type="subcellular location">
    <subcellularLocation>
        <location evidence="1">Nucleus</location>
    </subcellularLocation>
</comment>
<organism evidence="12 13">
    <name type="scientific">Colletotrichum lupini</name>
    <dbReference type="NCBI Taxonomy" id="145971"/>
    <lineage>
        <taxon>Eukaryota</taxon>
        <taxon>Fungi</taxon>
        <taxon>Dikarya</taxon>
        <taxon>Ascomycota</taxon>
        <taxon>Pezizomycotina</taxon>
        <taxon>Sordariomycetes</taxon>
        <taxon>Hypocreomycetidae</taxon>
        <taxon>Glomerellales</taxon>
        <taxon>Glomerellaceae</taxon>
        <taxon>Colletotrichum</taxon>
        <taxon>Colletotrichum acutatum species complex</taxon>
    </lineage>
</organism>
<accession>A0A9Q8T324</accession>
<evidence type="ECO:0000256" key="8">
    <source>
        <dbReference type="ARBA" id="ARBA00023242"/>
    </source>
</evidence>
<evidence type="ECO:0000256" key="1">
    <source>
        <dbReference type="ARBA" id="ARBA00004123"/>
    </source>
</evidence>
<evidence type="ECO:0000256" key="10">
    <source>
        <dbReference type="ARBA" id="ARBA00047761"/>
    </source>
</evidence>
<dbReference type="Proteomes" id="UP000830671">
    <property type="component" value="Chromosome 7"/>
</dbReference>
<evidence type="ECO:0000313" key="13">
    <source>
        <dbReference type="Proteomes" id="UP000830671"/>
    </source>
</evidence>
<evidence type="ECO:0000256" key="7">
    <source>
        <dbReference type="ARBA" id="ARBA00022912"/>
    </source>
</evidence>
<sequence>MEVANGTTGAAAAANAGANSTAPPANGGDAAAAAASSSDFKLKFCTVCASNQNRSMVSHLRLAQANYPVISFGTGSLVRLPGPSITQPNVYQFNKTSYDSIFKELESKDTRLYRANGVLNMVDRNRHVKWGPERWQDWQVGMPRLTHAEDRGSVGVEGGVVDVVITCEERCWDAVIDDLMNRGSPLNRPVHVINVDIKDNHEEASVGGRAILDLANALNAAATEEREAVGAAAFDGGSAAGRASFDERVPDILAAWQDRWPHLPAPRDQEASYSDEKLPTQQLKMAKCGLKETLQYLQYLQTLFVRRTRYMAVIDELDVGTEHIVLALRRGTEAIAELEEQKRRENLGRCGSASEL</sequence>
<keyword evidence="13" id="KW-1185">Reference proteome</keyword>
<dbReference type="KEGG" id="clup:CLUP02_13933"/>
<dbReference type="Pfam" id="PF04722">
    <property type="entry name" value="Ssu72"/>
    <property type="match status" value="1"/>
</dbReference>
<evidence type="ECO:0000256" key="6">
    <source>
        <dbReference type="ARBA" id="ARBA00022801"/>
    </source>
</evidence>
<comment type="similarity">
    <text evidence="2">Belongs to the SSU72 phosphatase family.</text>
</comment>
<evidence type="ECO:0000256" key="3">
    <source>
        <dbReference type="ARBA" id="ARBA00011527"/>
    </source>
</evidence>
<dbReference type="AlphaFoldDB" id="A0A9Q8T324"/>
<keyword evidence="5" id="KW-0507">mRNA processing</keyword>
<evidence type="ECO:0000256" key="11">
    <source>
        <dbReference type="ARBA" id="ARBA00048336"/>
    </source>
</evidence>
<evidence type="ECO:0000256" key="5">
    <source>
        <dbReference type="ARBA" id="ARBA00022664"/>
    </source>
</evidence>